<dbReference type="Proteomes" id="UP000269323">
    <property type="component" value="Segment"/>
</dbReference>
<dbReference type="InterPro" id="IPR036365">
    <property type="entry name" value="PGBD-like_sf"/>
</dbReference>
<organism evidence="3 4">
    <name type="scientific">Caulobacter phage Kronos</name>
    <dbReference type="NCBI Taxonomy" id="2340873"/>
    <lineage>
        <taxon>Viruses</taxon>
        <taxon>Duplodnaviria</taxon>
        <taxon>Heunggongvirae</taxon>
        <taxon>Uroviricota</taxon>
        <taxon>Caudoviricetes</taxon>
        <taxon>Caudoviricetes incertae sedis</taxon>
        <taxon>Kronosvirus</taxon>
        <taxon>Kronosvirus pelion</taxon>
    </lineage>
</organism>
<evidence type="ECO:0000313" key="3">
    <source>
        <dbReference type="EMBL" id="AYD87676.1"/>
    </source>
</evidence>
<dbReference type="NCBIfam" id="TIGR02594">
    <property type="entry name" value="TIGR02594 family protein"/>
    <property type="match status" value="1"/>
</dbReference>
<feature type="domain" description="Peptidoglycan binding-like" evidence="2">
    <location>
        <begin position="4"/>
        <end position="55"/>
    </location>
</feature>
<dbReference type="SUPFAM" id="SSF47090">
    <property type="entry name" value="PGBD-like"/>
    <property type="match status" value="1"/>
</dbReference>
<dbReference type="Pfam" id="PF01471">
    <property type="entry name" value="PG_binding_1"/>
    <property type="match status" value="1"/>
</dbReference>
<dbReference type="Gene3D" id="1.10.101.10">
    <property type="entry name" value="PGBD-like superfamily/PGBD"/>
    <property type="match status" value="1"/>
</dbReference>
<dbReference type="InterPro" id="IPR036366">
    <property type="entry name" value="PGBDSf"/>
</dbReference>
<protein>
    <submittedName>
        <fullName evidence="3">Long tail fiber proximal subunit</fullName>
    </submittedName>
</protein>
<evidence type="ECO:0000313" key="4">
    <source>
        <dbReference type="Proteomes" id="UP000269323"/>
    </source>
</evidence>
<accession>A0A386KQE4</accession>
<keyword evidence="4" id="KW-1185">Reference proteome</keyword>
<reference evidence="3 4" key="1">
    <citation type="submission" date="2018-08" db="EMBL/GenBank/DDBJ databases">
        <title>The isolation and characterization of a novel rhizosphere caulophage that is similar to lambdoid phages.</title>
        <authorList>
            <person name="Berrios L."/>
            <person name="Ely B."/>
        </authorList>
    </citation>
    <scope>NUCLEOTIDE SEQUENCE [LARGE SCALE GENOMIC DNA]</scope>
</reference>
<evidence type="ECO:0000259" key="2">
    <source>
        <dbReference type="Pfam" id="PF01471"/>
    </source>
</evidence>
<name>A0A386KQE4_9CAUD</name>
<dbReference type="EMBL" id="MH884648">
    <property type="protein sequence ID" value="AYD87676.1"/>
    <property type="molecule type" value="Genomic_DNA"/>
</dbReference>
<evidence type="ECO:0000256" key="1">
    <source>
        <dbReference type="SAM" id="MobiDB-lite"/>
    </source>
</evidence>
<dbReference type="InterPro" id="IPR013423">
    <property type="entry name" value="CHP02594"/>
</dbReference>
<feature type="region of interest" description="Disordered" evidence="1">
    <location>
        <begin position="220"/>
        <end position="243"/>
    </location>
</feature>
<dbReference type="InterPro" id="IPR002477">
    <property type="entry name" value="Peptidoglycan-bd-like"/>
</dbReference>
<proteinExistence type="predicted"/>
<sequence>MNTLELQRTLHALGFDPGAIDGFPGRNTTAAVRAFQQAARLTVDGIVGKDTLAALEVARQLGRVVLAAQTTPESTTYPMLPWMELAVKNIGVAEVVGPKHSATIMGWLAQLGTKRLGTKVADDETPWCGTFAAMCLATTLPNEPLPPIVVRAASFDAFGVPIQPTRGAILRFQRPGGGHVGFHDGEDATHFHVLGGNQSNRVSVMRLEKSRMVACRWPSTVPVPKVPDRRPSPRVGGISRNEG</sequence>